<evidence type="ECO:0000313" key="2">
    <source>
        <dbReference type="EMBL" id="AID52718.1"/>
    </source>
</evidence>
<dbReference type="EMBL" id="KJ668231">
    <property type="protein sequence ID" value="AID52718.1"/>
    <property type="molecule type" value="Genomic_DNA"/>
</dbReference>
<dbReference type="RefSeq" id="YP_009046512.1">
    <property type="nucleotide sequence ID" value="NC_024450.1"/>
</dbReference>
<dbReference type="KEGG" id="vg:19738316"/>
<gene>
    <name evidence="2" type="ORF">FaHV1S18_028</name>
</gene>
<dbReference type="Proteomes" id="UP000146149">
    <property type="component" value="Segment"/>
</dbReference>
<organism evidence="2 3">
    <name type="scientific">Falconid herpesvirus 1</name>
    <dbReference type="NCBI Taxonomy" id="1510155"/>
    <lineage>
        <taxon>Viruses</taxon>
        <taxon>Duplodnaviria</taxon>
        <taxon>Heunggongvirae</taxon>
        <taxon>Peploviricota</taxon>
        <taxon>Herviviricetes</taxon>
        <taxon>Herpesvirales</taxon>
        <taxon>Orthoherpesviridae</taxon>
        <taxon>Alphaherpesvirinae</taxon>
        <taxon>Mardivirus</taxon>
        <taxon>Mardivirus columbidalpha1</taxon>
    </lineage>
</organism>
<dbReference type="GeneID" id="19738316"/>
<evidence type="ECO:0000256" key="1">
    <source>
        <dbReference type="SAM" id="MobiDB-lite"/>
    </source>
</evidence>
<accession>A0A068EPI2</accession>
<feature type="compositionally biased region" description="Low complexity" evidence="1">
    <location>
        <begin position="1"/>
        <end position="18"/>
    </location>
</feature>
<sequence length="100" mass="11203">MSPRTSPRAPSRPSAAGSRTRRARTSENVPSWKDSTRNLFFFSSPPSFLSPFPKKTDSHLINVLPRRPDVRGYTSSFIGKIIISSINIHTHNTHVLLKTS</sequence>
<feature type="region of interest" description="Disordered" evidence="1">
    <location>
        <begin position="1"/>
        <end position="30"/>
    </location>
</feature>
<name>A0A068EPI2_9ALPH</name>
<evidence type="ECO:0000313" key="3">
    <source>
        <dbReference type="Proteomes" id="UP000146149"/>
    </source>
</evidence>
<reference evidence="2 3" key="1">
    <citation type="journal article" date="2014" name="Virus Res.">
        <title>Molecular characterization of the complete genome of falconid herpesvirus strain S-18.</title>
        <authorList>
            <person name="Spatz S.J."/>
            <person name="Volkening J.D."/>
            <person name="Ross T.A."/>
        </authorList>
    </citation>
    <scope>NUCLEOTIDE SEQUENCE [LARGE SCALE GENOMIC DNA]</scope>
    <source>
        <strain evidence="2">S-18</strain>
    </source>
</reference>
<protein>
    <submittedName>
        <fullName evidence="2">Uncharacterized protein</fullName>
    </submittedName>
</protein>
<proteinExistence type="predicted"/>